<keyword evidence="1" id="KW-0472">Membrane</keyword>
<comment type="caution">
    <text evidence="2">The sequence shown here is derived from an EMBL/GenBank/DDBJ whole genome shotgun (WGS) entry which is preliminary data.</text>
</comment>
<protein>
    <recommendedName>
        <fullName evidence="4">DUF4190 domain-containing protein</fullName>
    </recommendedName>
</protein>
<evidence type="ECO:0000313" key="2">
    <source>
        <dbReference type="EMBL" id="NHN27115.1"/>
    </source>
</evidence>
<dbReference type="Proteomes" id="UP000817854">
    <property type="component" value="Unassembled WGS sequence"/>
</dbReference>
<reference evidence="2 3" key="2">
    <citation type="submission" date="2019-05" db="EMBL/GenBank/DDBJ databases">
        <authorList>
            <person name="Lianzixin W."/>
        </authorList>
    </citation>
    <scope>NUCLEOTIDE SEQUENCE [LARGE SCALE GENOMIC DNA]</scope>
    <source>
        <strain evidence="2 3">EC11</strain>
    </source>
</reference>
<evidence type="ECO:0008006" key="4">
    <source>
        <dbReference type="Google" id="ProtNLM"/>
    </source>
</evidence>
<proteinExistence type="predicted"/>
<dbReference type="PROSITE" id="PS51257">
    <property type="entry name" value="PROKAR_LIPOPROTEIN"/>
    <property type="match status" value="1"/>
</dbReference>
<organism evidence="2 3">
    <name type="scientific">Flavobacterium jejuense</name>
    <dbReference type="NCBI Taxonomy" id="1544455"/>
    <lineage>
        <taxon>Bacteria</taxon>
        <taxon>Pseudomonadati</taxon>
        <taxon>Bacteroidota</taxon>
        <taxon>Flavobacteriia</taxon>
        <taxon>Flavobacteriales</taxon>
        <taxon>Flavobacteriaceae</taxon>
        <taxon>Flavobacterium</taxon>
    </lineage>
</organism>
<keyword evidence="1" id="KW-0812">Transmembrane</keyword>
<sequence length="147" mass="16631">MNYNKLPADPNALILGIVSLVVGFVGCCCYGLFAFIPIALSIVGLVMANKSLKEFDQNQPAYSPQSRNNVVIAKALNIISIVINSIIFIFVVIVFIVYRTLISQDVFKKYKNIQEIEQYEFEADSIYNDFESFEEIDSNEIDTTRIK</sequence>
<name>A0ABX0IVC5_9FLAO</name>
<evidence type="ECO:0000256" key="1">
    <source>
        <dbReference type="SAM" id="Phobius"/>
    </source>
</evidence>
<keyword evidence="3" id="KW-1185">Reference proteome</keyword>
<dbReference type="EMBL" id="VEVQ02000011">
    <property type="protein sequence ID" value="NHN27115.1"/>
    <property type="molecule type" value="Genomic_DNA"/>
</dbReference>
<evidence type="ECO:0000313" key="3">
    <source>
        <dbReference type="Proteomes" id="UP000817854"/>
    </source>
</evidence>
<keyword evidence="1" id="KW-1133">Transmembrane helix</keyword>
<feature type="transmembrane region" description="Helical" evidence="1">
    <location>
        <begin position="78"/>
        <end position="101"/>
    </location>
</feature>
<reference evidence="2 3" key="3">
    <citation type="submission" date="2020-02" db="EMBL/GenBank/DDBJ databases">
        <title>Flavobacterium profundi sp. nov., isolated from a deep-sea seamount.</title>
        <authorList>
            <person name="Zhang D.-C."/>
        </authorList>
    </citation>
    <scope>NUCLEOTIDE SEQUENCE [LARGE SCALE GENOMIC DNA]</scope>
    <source>
        <strain evidence="2 3">EC11</strain>
    </source>
</reference>
<reference evidence="3" key="1">
    <citation type="submission" date="2019-05" db="EMBL/GenBank/DDBJ databases">
        <title>Flavobacterium profundi sp. nov., isolated from a deep-sea seamount.</title>
        <authorList>
            <person name="Zhang D.-C."/>
        </authorList>
    </citation>
    <scope>NUCLEOTIDE SEQUENCE [LARGE SCALE GENOMIC DNA]</scope>
    <source>
        <strain evidence="3">EC11</strain>
    </source>
</reference>
<dbReference type="NCBIfam" id="NF040945">
    <property type="entry name" value="CCC_membrane"/>
    <property type="match status" value="1"/>
</dbReference>
<dbReference type="RefSeq" id="WP_140963470.1">
    <property type="nucleotide sequence ID" value="NZ_VEVQ02000011.1"/>
</dbReference>
<accession>A0ABX0IVC5</accession>
<gene>
    <name evidence="2" type="ORF">FIA58_015640</name>
</gene>
<feature type="transmembrane region" description="Helical" evidence="1">
    <location>
        <begin position="12"/>
        <end position="45"/>
    </location>
</feature>